<evidence type="ECO:0000256" key="8">
    <source>
        <dbReference type="ARBA" id="ARBA00023136"/>
    </source>
</evidence>
<evidence type="ECO:0000256" key="10">
    <source>
        <dbReference type="HAMAP-Rule" id="MF_00575"/>
    </source>
</evidence>
<comment type="catalytic activity">
    <reaction evidence="10">
        <text>UDP-2-N,3-O-bis[(3R)-3-hydroxytetradecanoyl]-alpha-D-glucosamine + H2O = 2-N,3-O-bis[(3R)-3-hydroxytetradecanoyl]-alpha-D-glucosaminyl 1-phosphate + UMP + 2 H(+)</text>
        <dbReference type="Rhea" id="RHEA:25213"/>
        <dbReference type="ChEBI" id="CHEBI:15377"/>
        <dbReference type="ChEBI" id="CHEBI:15378"/>
        <dbReference type="ChEBI" id="CHEBI:57865"/>
        <dbReference type="ChEBI" id="CHEBI:57957"/>
        <dbReference type="ChEBI" id="CHEBI:78847"/>
        <dbReference type="EC" id="3.6.1.54"/>
    </reaction>
</comment>
<dbReference type="SUPFAM" id="SSF56300">
    <property type="entry name" value="Metallo-dependent phosphatases"/>
    <property type="match status" value="1"/>
</dbReference>
<protein>
    <recommendedName>
        <fullName evidence="10">UDP-2,3-diacylglucosamine hydrolase</fullName>
        <ecNumber evidence="10">3.6.1.54</ecNumber>
    </recommendedName>
    <alternativeName>
        <fullName evidence="10">UDP-2,3-diacylglucosamine diphosphatase</fullName>
    </alternativeName>
</protein>
<keyword evidence="2 10" id="KW-0444">Lipid biosynthesis</keyword>
<organism evidence="12 13">
    <name type="scientific">Aerosticca soli</name>
    <dbReference type="NCBI Taxonomy" id="2010829"/>
    <lineage>
        <taxon>Bacteria</taxon>
        <taxon>Pseudomonadati</taxon>
        <taxon>Pseudomonadota</taxon>
        <taxon>Gammaproteobacteria</taxon>
        <taxon>Lysobacterales</taxon>
        <taxon>Rhodanobacteraceae</taxon>
        <taxon>Aerosticca</taxon>
    </lineage>
</organism>
<dbReference type="GO" id="GO:0009245">
    <property type="term" value="P:lipid A biosynthetic process"/>
    <property type="evidence" value="ECO:0007669"/>
    <property type="project" value="UniProtKB-UniRule"/>
</dbReference>
<feature type="binding site" evidence="10">
    <location>
        <position position="42"/>
    </location>
    <ligand>
        <name>Mn(2+)</name>
        <dbReference type="ChEBI" id="CHEBI:29035"/>
        <label>1</label>
    </ligand>
</feature>
<feature type="binding site" evidence="10">
    <location>
        <position position="165"/>
    </location>
    <ligand>
        <name>substrate</name>
    </ligand>
</feature>
<keyword evidence="13" id="KW-1185">Reference proteome</keyword>
<dbReference type="Proteomes" id="UP000270530">
    <property type="component" value="Chromosome"/>
</dbReference>
<evidence type="ECO:0000256" key="9">
    <source>
        <dbReference type="ARBA" id="ARBA00023211"/>
    </source>
</evidence>
<evidence type="ECO:0000256" key="4">
    <source>
        <dbReference type="ARBA" id="ARBA00022556"/>
    </source>
</evidence>
<dbReference type="HAMAP" id="MF_00575">
    <property type="entry name" value="LpxH"/>
    <property type="match status" value="1"/>
</dbReference>
<feature type="binding site" evidence="10">
    <location>
        <position position="8"/>
    </location>
    <ligand>
        <name>Mn(2+)</name>
        <dbReference type="ChEBI" id="CHEBI:29035"/>
        <label>1</label>
    </ligand>
</feature>
<evidence type="ECO:0000313" key="13">
    <source>
        <dbReference type="Proteomes" id="UP000270530"/>
    </source>
</evidence>
<evidence type="ECO:0000256" key="6">
    <source>
        <dbReference type="ARBA" id="ARBA00022801"/>
    </source>
</evidence>
<dbReference type="RefSeq" id="WP_126537638.1">
    <property type="nucleotide sequence ID" value="NZ_AP018560.1"/>
</dbReference>
<evidence type="ECO:0000313" key="12">
    <source>
        <dbReference type="EMBL" id="BBD80008.1"/>
    </source>
</evidence>
<dbReference type="PANTHER" id="PTHR34990:SF1">
    <property type="entry name" value="UDP-2,3-DIACYLGLUCOSAMINE HYDROLASE"/>
    <property type="match status" value="1"/>
</dbReference>
<proteinExistence type="inferred from homology"/>
<feature type="binding site" evidence="10">
    <location>
        <position position="196"/>
    </location>
    <ligand>
        <name>substrate</name>
    </ligand>
</feature>
<dbReference type="InterPro" id="IPR004843">
    <property type="entry name" value="Calcineurin-like_PHP"/>
</dbReference>
<dbReference type="OrthoDB" id="9783283at2"/>
<keyword evidence="8 10" id="KW-0472">Membrane</keyword>
<evidence type="ECO:0000256" key="1">
    <source>
        <dbReference type="ARBA" id="ARBA00022475"/>
    </source>
</evidence>
<feature type="binding site" evidence="10">
    <location>
        <position position="196"/>
    </location>
    <ligand>
        <name>Mn(2+)</name>
        <dbReference type="ChEBI" id="CHEBI:29035"/>
        <label>2</label>
    </ligand>
</feature>
<keyword evidence="6 10" id="KW-0378">Hydrolase</keyword>
<feature type="binding site" evidence="10">
    <location>
        <begin position="80"/>
        <end position="81"/>
    </location>
    <ligand>
        <name>substrate</name>
    </ligand>
</feature>
<dbReference type="Pfam" id="PF00149">
    <property type="entry name" value="Metallophos"/>
    <property type="match status" value="1"/>
</dbReference>
<evidence type="ECO:0000256" key="7">
    <source>
        <dbReference type="ARBA" id="ARBA00023098"/>
    </source>
</evidence>
<dbReference type="PANTHER" id="PTHR34990">
    <property type="entry name" value="UDP-2,3-DIACYLGLUCOSAMINE HYDROLASE-RELATED"/>
    <property type="match status" value="1"/>
</dbReference>
<feature type="binding site" evidence="10">
    <location>
        <position position="198"/>
    </location>
    <ligand>
        <name>Mn(2+)</name>
        <dbReference type="ChEBI" id="CHEBI:29035"/>
        <label>1</label>
    </ligand>
</feature>
<evidence type="ECO:0000256" key="2">
    <source>
        <dbReference type="ARBA" id="ARBA00022516"/>
    </source>
</evidence>
<dbReference type="GO" id="GO:0005737">
    <property type="term" value="C:cytoplasm"/>
    <property type="evidence" value="ECO:0007669"/>
    <property type="project" value="InterPro"/>
</dbReference>
<feature type="binding site" evidence="10">
    <location>
        <position position="115"/>
    </location>
    <ligand>
        <name>Mn(2+)</name>
        <dbReference type="ChEBI" id="CHEBI:29035"/>
        <label>2</label>
    </ligand>
</feature>
<comment type="similarity">
    <text evidence="10">Belongs to the LpxH family.</text>
</comment>
<dbReference type="AlphaFoldDB" id="A0A2Z6E635"/>
<dbReference type="KEGG" id="rbd:ALSL_1351"/>
<reference evidence="13" key="1">
    <citation type="submission" date="2018-04" db="EMBL/GenBank/DDBJ databases">
        <authorList>
            <person name="Watanabe M."/>
            <person name="Kojima H."/>
        </authorList>
    </citation>
    <scope>NUCLEOTIDE SEQUENCE [LARGE SCALE GENOMIC DNA]</scope>
    <source>
        <strain evidence="13">Dysh456</strain>
    </source>
</reference>
<dbReference type="EC" id="3.6.1.54" evidence="10"/>
<accession>A0A2Z6E635</accession>
<comment type="subcellular location">
    <subcellularLocation>
        <location evidence="10">Cell inner membrane</location>
        <topology evidence="10">Peripheral membrane protein</topology>
        <orientation evidence="10">Cytoplasmic side</orientation>
    </subcellularLocation>
</comment>
<gene>
    <name evidence="10" type="primary">lpxH</name>
    <name evidence="12" type="ORF">ALSL_1351</name>
</gene>
<dbReference type="NCBIfam" id="NF003743">
    <property type="entry name" value="PRK05340.1"/>
    <property type="match status" value="1"/>
</dbReference>
<keyword evidence="1 10" id="KW-1003">Cell membrane</keyword>
<dbReference type="GO" id="GO:0019897">
    <property type="term" value="C:extrinsic component of plasma membrane"/>
    <property type="evidence" value="ECO:0007669"/>
    <property type="project" value="UniProtKB-UniRule"/>
</dbReference>
<dbReference type="UniPathway" id="UPA00359">
    <property type="reaction ID" value="UER00480"/>
</dbReference>
<evidence type="ECO:0000256" key="5">
    <source>
        <dbReference type="ARBA" id="ARBA00022723"/>
    </source>
</evidence>
<dbReference type="GO" id="GO:0008758">
    <property type="term" value="F:UDP-2,3-diacylglucosamine hydrolase activity"/>
    <property type="evidence" value="ECO:0007669"/>
    <property type="project" value="UniProtKB-UniRule"/>
</dbReference>
<dbReference type="InterPro" id="IPR043461">
    <property type="entry name" value="LpxH-like"/>
</dbReference>
<sequence>MSTLFVADLHLDAARPQITALFERFLAGPEARHAEALYILGDLFEAWIGDDDDAELPARVARATRALRESGVPIYFIHGNRDFLLGEAYAQRAGFELLEDATVHTIQGRPTLLMHGDALCTDDVAYQAVRRNVRTPAWKAQVLAMPLDARRAFAARAREDSRAHTGSTQESLMDVNAEAVAAAMRQAGVERLIHGHTHRPAIHHFALDGRPAERIVLGDWYEQGSLLALDADGVDLRTLRA</sequence>
<feature type="domain" description="Calcineurin-like phosphoesterase" evidence="11">
    <location>
        <begin position="1"/>
        <end position="200"/>
    </location>
</feature>
<comment type="cofactor">
    <cofactor evidence="10">
        <name>Mn(2+)</name>
        <dbReference type="ChEBI" id="CHEBI:29035"/>
    </cofactor>
    <text evidence="10">Binds 2 Mn(2+) ions per subunit in a binuclear metal center.</text>
</comment>
<keyword evidence="7 10" id="KW-0443">Lipid metabolism</keyword>
<keyword evidence="3 10" id="KW-0997">Cell inner membrane</keyword>
<dbReference type="InterPro" id="IPR010138">
    <property type="entry name" value="UDP-diacylglucosamine_Hdrlase"/>
</dbReference>
<feature type="binding site" evidence="10">
    <location>
        <position position="123"/>
    </location>
    <ligand>
        <name>substrate</name>
    </ligand>
</feature>
<keyword evidence="4 10" id="KW-0441">Lipid A biosynthesis</keyword>
<feature type="binding site" evidence="10">
    <location>
        <position position="161"/>
    </location>
    <ligand>
        <name>substrate</name>
    </ligand>
</feature>
<feature type="binding site" evidence="10">
    <location>
        <position position="42"/>
    </location>
    <ligand>
        <name>Mn(2+)</name>
        <dbReference type="ChEBI" id="CHEBI:29035"/>
        <label>2</label>
    </ligand>
</feature>
<comment type="caution">
    <text evidence="10">Lacks conserved residue(s) required for the propagation of feature annotation.</text>
</comment>
<feature type="binding site" evidence="10">
    <location>
        <position position="80"/>
    </location>
    <ligand>
        <name>Mn(2+)</name>
        <dbReference type="ChEBI" id="CHEBI:29035"/>
        <label>2</label>
    </ligand>
</feature>
<dbReference type="CDD" id="cd07398">
    <property type="entry name" value="MPP_YbbF-LpxH"/>
    <property type="match status" value="1"/>
</dbReference>
<dbReference type="GO" id="GO:0030145">
    <property type="term" value="F:manganese ion binding"/>
    <property type="evidence" value="ECO:0007669"/>
    <property type="project" value="UniProtKB-UniRule"/>
</dbReference>
<reference evidence="13" key="2">
    <citation type="submission" date="2018-06" db="EMBL/GenBank/DDBJ databases">
        <title>Genome sequence of Rhodanobacteraceae bacterium strain Dysh456.</title>
        <authorList>
            <person name="Fukui M."/>
        </authorList>
    </citation>
    <scope>NUCLEOTIDE SEQUENCE [LARGE SCALE GENOMIC DNA]</scope>
    <source>
        <strain evidence="13">Dysh456</strain>
    </source>
</reference>
<comment type="function">
    <text evidence="10">Hydrolyzes the pyrophosphate bond of UDP-2,3-diacylglucosamine to yield 2,3-diacylglucosamine 1-phosphate (lipid X) and UMP by catalyzing the attack of water at the alpha-P atom. Involved in the biosynthesis of lipid A, a phosphorylated glycolipid that anchors the lipopolysaccharide to the outer membrane of the cell.</text>
</comment>
<keyword evidence="5 10" id="KW-0479">Metal-binding</keyword>
<evidence type="ECO:0000259" key="11">
    <source>
        <dbReference type="Pfam" id="PF00149"/>
    </source>
</evidence>
<dbReference type="EMBL" id="AP018560">
    <property type="protein sequence ID" value="BBD80008.1"/>
    <property type="molecule type" value="Genomic_DNA"/>
</dbReference>
<dbReference type="Gene3D" id="3.60.21.10">
    <property type="match status" value="1"/>
</dbReference>
<dbReference type="InterPro" id="IPR029052">
    <property type="entry name" value="Metallo-depent_PP-like"/>
</dbReference>
<name>A0A2Z6E635_9GAMM</name>
<dbReference type="NCBIfam" id="TIGR01854">
    <property type="entry name" value="lipid_A_lpxH"/>
    <property type="match status" value="1"/>
</dbReference>
<comment type="pathway">
    <text evidence="10">Glycolipid biosynthesis; lipid IV(A) biosynthesis; lipid IV(A) from (3R)-3-hydroxytetradecanoyl-[acyl-carrier-protein] and UDP-N-acetyl-alpha-D-glucosamine: step 4/6.</text>
</comment>
<feature type="binding site" evidence="10">
    <location>
        <position position="10"/>
    </location>
    <ligand>
        <name>Mn(2+)</name>
        <dbReference type="ChEBI" id="CHEBI:29035"/>
        <label>1</label>
    </ligand>
</feature>
<keyword evidence="9 10" id="KW-0464">Manganese</keyword>
<evidence type="ECO:0000256" key="3">
    <source>
        <dbReference type="ARBA" id="ARBA00022519"/>
    </source>
</evidence>